<dbReference type="InterPro" id="IPR050194">
    <property type="entry name" value="Glycosyltransferase_grp1"/>
</dbReference>
<gene>
    <name evidence="1" type="ORF">GO621_15610</name>
</gene>
<proteinExistence type="predicted"/>
<sequence length="410" mass="47799">MEPTLITNRDFIIVGQQAWDTEIGSNCKNIALELSTNNRVLYINPPLDRITVFRNKCDEKIIKRKRMMRGEENSLIKIQENLWNLYPDCMLESINWIKSHFLFDLVNKWNNARYARSITKATDFLGFKDFILFNDNDIFKSFYLKEFLHPKTSIYYSRDYMLGTQYWKYHGEMLEPELIKKNDLCLANSQYLTNYCKKYNINSFFIGQGCDLSLFTSLKQQKLPDLQHLQQPLIGYVGALSSPRLDIDLIAFVAKANPDWSIVLIGPEDAGFQISELHLIKNIHFMGLKEASVLPNYIDALDVCINPQLVNEITIGNYPRKIDEYLALGKPVVAIATEAMLMFKEHTYLAQNKEEFVQQIHLALAENTLQKQHQRMSFAFNHTWENSVNAMYKAIVQTENRLMAVKENYR</sequence>
<comment type="caution">
    <text evidence="1">The sequence shown here is derived from an EMBL/GenBank/DDBJ whole genome shotgun (WGS) entry which is preliminary data.</text>
</comment>
<dbReference type="Gene3D" id="3.40.50.2000">
    <property type="entry name" value="Glycogen Phosphorylase B"/>
    <property type="match status" value="1"/>
</dbReference>
<organism evidence="1 2">
    <name type="scientific">Mucilaginibacter arboris</name>
    <dbReference type="NCBI Taxonomy" id="2682090"/>
    <lineage>
        <taxon>Bacteria</taxon>
        <taxon>Pseudomonadati</taxon>
        <taxon>Bacteroidota</taxon>
        <taxon>Sphingobacteriia</taxon>
        <taxon>Sphingobacteriales</taxon>
        <taxon>Sphingobacteriaceae</taxon>
        <taxon>Mucilaginibacter</taxon>
    </lineage>
</organism>
<reference evidence="1 2" key="1">
    <citation type="submission" date="2019-12" db="EMBL/GenBank/DDBJ databases">
        <title>Mucilaginibacter sp. HMF7410 genome sequencing and assembly.</title>
        <authorList>
            <person name="Kang H."/>
            <person name="Cha I."/>
            <person name="Kim H."/>
            <person name="Joh K."/>
        </authorList>
    </citation>
    <scope>NUCLEOTIDE SEQUENCE [LARGE SCALE GENOMIC DNA]</scope>
    <source>
        <strain evidence="1 2">HMF7410</strain>
    </source>
</reference>
<dbReference type="RefSeq" id="WP_157568699.1">
    <property type="nucleotide sequence ID" value="NZ_WPIK01000015.1"/>
</dbReference>
<dbReference type="EMBL" id="WPIK01000015">
    <property type="protein sequence ID" value="MVN22952.1"/>
    <property type="molecule type" value="Genomic_DNA"/>
</dbReference>
<dbReference type="Pfam" id="PF13692">
    <property type="entry name" value="Glyco_trans_1_4"/>
    <property type="match status" value="1"/>
</dbReference>
<dbReference type="PANTHER" id="PTHR45947">
    <property type="entry name" value="SULFOQUINOVOSYL TRANSFERASE SQD2"/>
    <property type="match status" value="1"/>
</dbReference>
<dbReference type="PANTHER" id="PTHR45947:SF3">
    <property type="entry name" value="SULFOQUINOVOSYL TRANSFERASE SQD2"/>
    <property type="match status" value="1"/>
</dbReference>
<keyword evidence="1" id="KW-0808">Transferase</keyword>
<evidence type="ECO:0000313" key="2">
    <source>
        <dbReference type="Proteomes" id="UP000462014"/>
    </source>
</evidence>
<accession>A0A7K1T059</accession>
<dbReference type="SUPFAM" id="SSF53756">
    <property type="entry name" value="UDP-Glycosyltransferase/glycogen phosphorylase"/>
    <property type="match status" value="1"/>
</dbReference>
<name>A0A7K1T059_9SPHI</name>
<dbReference type="GO" id="GO:0016757">
    <property type="term" value="F:glycosyltransferase activity"/>
    <property type="evidence" value="ECO:0007669"/>
    <property type="project" value="TreeGrafter"/>
</dbReference>
<keyword evidence="2" id="KW-1185">Reference proteome</keyword>
<evidence type="ECO:0000313" key="1">
    <source>
        <dbReference type="EMBL" id="MVN22952.1"/>
    </source>
</evidence>
<dbReference type="AlphaFoldDB" id="A0A7K1T059"/>
<protein>
    <submittedName>
        <fullName evidence="1">Glycosyltransferase</fullName>
    </submittedName>
</protein>
<dbReference type="Proteomes" id="UP000462014">
    <property type="component" value="Unassembled WGS sequence"/>
</dbReference>